<protein>
    <submittedName>
        <fullName evidence="1">Uncharacterized protein</fullName>
    </submittedName>
</protein>
<name>A0A1C6RH84_9ACTN</name>
<sequence>MHDQPIPTIIPAEPDTTPDLTPAIALLRKLFAAGWKADHSYEIADDATVYGLIHPSGREASAVVYPDGQHTVTLSGLDLGQVVGAVTGAGLAPDSVQPACLNLLTPGHGCTGTPEPGGLHCADCIKADWWLSLAADLRTIAERAAALAGTDTPPVFGPYLGIYTSYVESDADRAVPVVDALAAAFGTTALTQTEGRGNNRSTERKMKATLGKVRVAAAARMPNPPTRQEKLRSRVELEAENAKLRAALEATQGGAR</sequence>
<evidence type="ECO:0000313" key="1">
    <source>
        <dbReference type="EMBL" id="SCL16496.1"/>
    </source>
</evidence>
<proteinExistence type="predicted"/>
<organism evidence="1 2">
    <name type="scientific">Micromonospora pallida</name>
    <dbReference type="NCBI Taxonomy" id="145854"/>
    <lineage>
        <taxon>Bacteria</taxon>
        <taxon>Bacillati</taxon>
        <taxon>Actinomycetota</taxon>
        <taxon>Actinomycetes</taxon>
        <taxon>Micromonosporales</taxon>
        <taxon>Micromonosporaceae</taxon>
        <taxon>Micromonospora</taxon>
    </lineage>
</organism>
<dbReference type="RefSeq" id="WP_176738222.1">
    <property type="nucleotide sequence ID" value="NZ_FMHW01000001.1"/>
</dbReference>
<dbReference type="STRING" id="145854.GA0074692_0042"/>
<dbReference type="EMBL" id="FMHW01000001">
    <property type="protein sequence ID" value="SCL16496.1"/>
    <property type="molecule type" value="Genomic_DNA"/>
</dbReference>
<dbReference type="AlphaFoldDB" id="A0A1C6RH84"/>
<evidence type="ECO:0000313" key="2">
    <source>
        <dbReference type="Proteomes" id="UP000198959"/>
    </source>
</evidence>
<accession>A0A1C6RH84</accession>
<gene>
    <name evidence="1" type="ORF">GA0074692_0042</name>
</gene>
<keyword evidence="2" id="KW-1185">Reference proteome</keyword>
<reference evidence="2" key="1">
    <citation type="submission" date="2016-06" db="EMBL/GenBank/DDBJ databases">
        <authorList>
            <person name="Varghese N."/>
            <person name="Submissions Spin"/>
        </authorList>
    </citation>
    <scope>NUCLEOTIDE SEQUENCE [LARGE SCALE GENOMIC DNA]</scope>
    <source>
        <strain evidence="2">DSM 43817</strain>
    </source>
</reference>
<dbReference type="Proteomes" id="UP000198959">
    <property type="component" value="Unassembled WGS sequence"/>
</dbReference>